<keyword evidence="3" id="KW-0862">Zinc</keyword>
<dbReference type="EMBL" id="JAFIQS010000004">
    <property type="protein sequence ID" value="KAG5169849.1"/>
    <property type="molecule type" value="Genomic_DNA"/>
</dbReference>
<evidence type="ECO:0000259" key="5">
    <source>
        <dbReference type="PROSITE" id="PS50865"/>
    </source>
</evidence>
<comment type="caution">
    <text evidence="6">The sequence shown here is derived from an EMBL/GenBank/DDBJ whole genome shotgun (WGS) entry which is preliminary data.</text>
</comment>
<organism evidence="6">
    <name type="scientific">Psilocybe cubensis</name>
    <name type="common">Psychedelic mushroom</name>
    <name type="synonym">Stropharia cubensis</name>
    <dbReference type="NCBI Taxonomy" id="181762"/>
    <lineage>
        <taxon>Eukaryota</taxon>
        <taxon>Fungi</taxon>
        <taxon>Dikarya</taxon>
        <taxon>Basidiomycota</taxon>
        <taxon>Agaricomycotina</taxon>
        <taxon>Agaricomycetes</taxon>
        <taxon>Agaricomycetidae</taxon>
        <taxon>Agaricales</taxon>
        <taxon>Agaricineae</taxon>
        <taxon>Strophariaceae</taxon>
        <taxon>Psilocybe</taxon>
    </lineage>
</organism>
<dbReference type="OrthoDB" id="5231159at2759"/>
<proteinExistence type="predicted"/>
<keyword evidence="2 4" id="KW-0863">Zinc-finger</keyword>
<evidence type="ECO:0000256" key="2">
    <source>
        <dbReference type="ARBA" id="ARBA00022771"/>
    </source>
</evidence>
<dbReference type="AlphaFoldDB" id="A0A8H8CM94"/>
<dbReference type="Gene3D" id="6.10.140.2220">
    <property type="match status" value="1"/>
</dbReference>
<evidence type="ECO:0000313" key="6">
    <source>
        <dbReference type="EMBL" id="KAG5169849.1"/>
    </source>
</evidence>
<dbReference type="GO" id="GO:0008270">
    <property type="term" value="F:zinc ion binding"/>
    <property type="evidence" value="ECO:0007669"/>
    <property type="project" value="UniProtKB-KW"/>
</dbReference>
<dbReference type="PROSITE" id="PS50865">
    <property type="entry name" value="ZF_MYND_2"/>
    <property type="match status" value="1"/>
</dbReference>
<feature type="domain" description="MYND-type" evidence="5">
    <location>
        <begin position="35"/>
        <end position="92"/>
    </location>
</feature>
<dbReference type="InterPro" id="IPR002893">
    <property type="entry name" value="Znf_MYND"/>
</dbReference>
<sequence length="328" mass="37142">MENLIDTEYTPIEGVHILSDSSYRKHVRKLPVLTCETCKKRNGEKGIEVKRCQGCWSVGFCSKECQRSLWYASLLSDYTLFIQSRPIHKENCRTLQSVLDLEELARHFYSEPFLLHYLRVALILKLGLLSPSYLPPADRFPSIIVHLHMHPTSQEHEMGIYSGKIDAMGKEKIPGYLTVGISNEPVSYIPLTGFSSIRDQEHAMMVRSFKEARKEADAHGRSTNPIVMVDFGYNRELINVGIEITPDAFDTARGNPPPHAVIPAPLPPLSFPLDVHAVLGLAGKYIKLDQDDKLKLCRDLRTIDKVFMYRKAQYLVHGKGPSSFDGNF</sequence>
<accession>A0A8H8CM94</accession>
<name>A0A8H8CM94_PSICU</name>
<evidence type="ECO:0000256" key="4">
    <source>
        <dbReference type="PROSITE-ProRule" id="PRU00134"/>
    </source>
</evidence>
<keyword evidence="1" id="KW-0479">Metal-binding</keyword>
<gene>
    <name evidence="6" type="ORF">JR316_004230</name>
</gene>
<dbReference type="Pfam" id="PF01753">
    <property type="entry name" value="zf-MYND"/>
    <property type="match status" value="1"/>
</dbReference>
<evidence type="ECO:0000256" key="1">
    <source>
        <dbReference type="ARBA" id="ARBA00022723"/>
    </source>
</evidence>
<protein>
    <recommendedName>
        <fullName evidence="5">MYND-type domain-containing protein</fullName>
    </recommendedName>
</protein>
<evidence type="ECO:0000256" key="3">
    <source>
        <dbReference type="ARBA" id="ARBA00022833"/>
    </source>
</evidence>
<reference evidence="6" key="1">
    <citation type="submission" date="2021-02" db="EMBL/GenBank/DDBJ databases">
        <title>Psilocybe cubensis genome.</title>
        <authorList>
            <person name="Mckernan K.J."/>
            <person name="Crawford S."/>
            <person name="Trippe A."/>
            <person name="Kane L.T."/>
            <person name="Mclaughlin S."/>
        </authorList>
    </citation>
    <scope>NUCLEOTIDE SEQUENCE [LARGE SCALE GENOMIC DNA]</scope>
    <source>
        <strain evidence="6">MGC-MH-2018</strain>
    </source>
</reference>